<reference evidence="3 4" key="1">
    <citation type="submission" date="2019-10" db="EMBL/GenBank/DDBJ databases">
        <authorList>
            <person name="Palmer J.M."/>
        </authorList>
    </citation>
    <scope>NUCLEOTIDE SEQUENCE [LARGE SCALE GENOMIC DNA]</scope>
    <source>
        <strain evidence="3 4">TWF696</strain>
    </source>
</reference>
<dbReference type="Proteomes" id="UP001375240">
    <property type="component" value="Unassembled WGS sequence"/>
</dbReference>
<organism evidence="3 4">
    <name type="scientific">Orbilia brochopaga</name>
    <dbReference type="NCBI Taxonomy" id="3140254"/>
    <lineage>
        <taxon>Eukaryota</taxon>
        <taxon>Fungi</taxon>
        <taxon>Dikarya</taxon>
        <taxon>Ascomycota</taxon>
        <taxon>Pezizomycotina</taxon>
        <taxon>Orbiliomycetes</taxon>
        <taxon>Orbiliales</taxon>
        <taxon>Orbiliaceae</taxon>
        <taxon>Orbilia</taxon>
    </lineage>
</organism>
<comment type="similarity">
    <text evidence="1">Belongs to the SAP18 family.</text>
</comment>
<feature type="compositionally biased region" description="Basic and acidic residues" evidence="2">
    <location>
        <begin position="267"/>
        <end position="280"/>
    </location>
</feature>
<feature type="region of interest" description="Disordered" evidence="2">
    <location>
        <begin position="193"/>
        <end position="216"/>
    </location>
</feature>
<accession>A0AAV9V1I7</accession>
<keyword evidence="4" id="KW-1185">Reference proteome</keyword>
<feature type="region of interest" description="Disordered" evidence="2">
    <location>
        <begin position="244"/>
        <end position="317"/>
    </location>
</feature>
<evidence type="ECO:0000256" key="1">
    <source>
        <dbReference type="ARBA" id="ARBA00009143"/>
    </source>
</evidence>
<gene>
    <name evidence="3" type="ORF">TWF696_005156</name>
</gene>
<dbReference type="PANTHER" id="PTHR13082">
    <property type="entry name" value="SAP18"/>
    <property type="match status" value="1"/>
</dbReference>
<feature type="compositionally biased region" description="Gly residues" evidence="2">
    <location>
        <begin position="295"/>
        <end position="309"/>
    </location>
</feature>
<feature type="compositionally biased region" description="Gly residues" evidence="2">
    <location>
        <begin position="203"/>
        <end position="212"/>
    </location>
</feature>
<dbReference type="PANTHER" id="PTHR13082:SF0">
    <property type="entry name" value="HISTONE DEACETYLASE COMPLEX SUBUNIT SAP18"/>
    <property type="match status" value="1"/>
</dbReference>
<dbReference type="GO" id="GO:0005634">
    <property type="term" value="C:nucleus"/>
    <property type="evidence" value="ECO:0007669"/>
    <property type="project" value="TreeGrafter"/>
</dbReference>
<name>A0AAV9V1I7_9PEZI</name>
<dbReference type="AlphaFoldDB" id="A0AAV9V1I7"/>
<dbReference type="EMBL" id="JAVHNQ010000003">
    <property type="protein sequence ID" value="KAK6353168.1"/>
    <property type="molecule type" value="Genomic_DNA"/>
</dbReference>
<protein>
    <submittedName>
        <fullName evidence="3">Uncharacterized protein</fullName>
    </submittedName>
</protein>
<evidence type="ECO:0000256" key="2">
    <source>
        <dbReference type="SAM" id="MobiDB-lite"/>
    </source>
</evidence>
<dbReference type="InterPro" id="IPR042534">
    <property type="entry name" value="SAP18_sf"/>
</dbReference>
<feature type="compositionally biased region" description="Gly residues" evidence="2">
    <location>
        <begin position="254"/>
        <end position="264"/>
    </location>
</feature>
<sequence length="317" mass="34159">MAPEQKMDKMLQLDGLPAEGLEALILSLTETEVLIRSNTIARQQPQHSALLRQRGDAAHAQRVCKQSRFVTRYMVITAPHLRPARERQTRLLHMASTAPNKVDRHLTTPFLLKVFYKVNSFHRLDDFRATAQPSSFVEVYTWKDCSLSELATLLLSALPSLATSATKCSFRLIYADTKTSRFTSSEIGNIILPLPKPATTNGNGAGSSGGNNGSSDKVSLDEVRFVVGDWIDVAIMTGSATSSAASNGIRIRGRGGSGLTGGMPQGEWRKGDRLDDDTPTRNESNSSNARDGGRRFGGGGGGGGSGSHGSGRRGSRW</sequence>
<dbReference type="Gene3D" id="3.10.20.550">
    <property type="entry name" value="ASAP complex, SAP18 subunit"/>
    <property type="match status" value="1"/>
</dbReference>
<evidence type="ECO:0000313" key="4">
    <source>
        <dbReference type="Proteomes" id="UP001375240"/>
    </source>
</evidence>
<dbReference type="InterPro" id="IPR010516">
    <property type="entry name" value="SAP18"/>
</dbReference>
<dbReference type="Pfam" id="PF06487">
    <property type="entry name" value="SAP18"/>
    <property type="match status" value="1"/>
</dbReference>
<comment type="caution">
    <text evidence="3">The sequence shown here is derived from an EMBL/GenBank/DDBJ whole genome shotgun (WGS) entry which is preliminary data.</text>
</comment>
<evidence type="ECO:0000313" key="3">
    <source>
        <dbReference type="EMBL" id="KAK6353168.1"/>
    </source>
</evidence>
<proteinExistence type="inferred from homology"/>